<comment type="caution">
    <text evidence="3">The sequence shown here is derived from an EMBL/GenBank/DDBJ whole genome shotgun (WGS) entry which is preliminary data.</text>
</comment>
<dbReference type="GO" id="GO:0006952">
    <property type="term" value="P:defense response"/>
    <property type="evidence" value="ECO:0007669"/>
    <property type="project" value="InterPro"/>
</dbReference>
<dbReference type="CDD" id="cd07816">
    <property type="entry name" value="Bet_v1-like"/>
    <property type="match status" value="1"/>
</dbReference>
<dbReference type="Proteomes" id="UP000655225">
    <property type="component" value="Unassembled WGS sequence"/>
</dbReference>
<dbReference type="OrthoDB" id="1858121at2759"/>
<dbReference type="AlphaFoldDB" id="A0A835DL41"/>
<dbReference type="EMBL" id="JABCRI010000004">
    <property type="protein sequence ID" value="KAF8407638.1"/>
    <property type="molecule type" value="Genomic_DNA"/>
</dbReference>
<organism evidence="3 4">
    <name type="scientific">Tetracentron sinense</name>
    <name type="common">Spur-leaf</name>
    <dbReference type="NCBI Taxonomy" id="13715"/>
    <lineage>
        <taxon>Eukaryota</taxon>
        <taxon>Viridiplantae</taxon>
        <taxon>Streptophyta</taxon>
        <taxon>Embryophyta</taxon>
        <taxon>Tracheophyta</taxon>
        <taxon>Spermatophyta</taxon>
        <taxon>Magnoliopsida</taxon>
        <taxon>Trochodendrales</taxon>
        <taxon>Trochodendraceae</taxon>
        <taxon>Tetracentron</taxon>
    </lineage>
</organism>
<dbReference type="InterPro" id="IPR023393">
    <property type="entry name" value="START-like_dom_sf"/>
</dbReference>
<dbReference type="Pfam" id="PF00407">
    <property type="entry name" value="Bet_v_1"/>
    <property type="match status" value="1"/>
</dbReference>
<dbReference type="PANTHER" id="PTHR31338">
    <property type="entry name" value="POLYKETIDE CYCLASE/DEHYDRASE AND LIPID TRANSPORT SUPERFAMILY PROTEIN"/>
    <property type="match status" value="1"/>
</dbReference>
<keyword evidence="4" id="KW-1185">Reference proteome</keyword>
<evidence type="ECO:0000259" key="2">
    <source>
        <dbReference type="SMART" id="SM01037"/>
    </source>
</evidence>
<sequence length="163" mass="18275">MAQIAKLEVQTKIKSSADKFYGFFRNNITLLVNVFPEVYKSIEIVKGDGKSVGSVRFWKYFLGTPMVTKERVEAIDDEKKSITFCAFEGDITKYYKSVMATLQVTKDGGGSLVKWSLVVEKANQDAPPPNIYLDMVAKDPIDFPLLTNLETKLPKPLTLLGKD</sequence>
<feature type="domain" description="Bet v I/Major latex protein" evidence="2">
    <location>
        <begin position="2"/>
        <end position="148"/>
    </location>
</feature>
<evidence type="ECO:0000313" key="4">
    <source>
        <dbReference type="Proteomes" id="UP000655225"/>
    </source>
</evidence>
<dbReference type="InterPro" id="IPR052006">
    <property type="entry name" value="MLP-like"/>
</dbReference>
<name>A0A835DL41_TETSI</name>
<dbReference type="SUPFAM" id="SSF55961">
    <property type="entry name" value="Bet v1-like"/>
    <property type="match status" value="1"/>
</dbReference>
<proteinExistence type="inferred from homology"/>
<dbReference type="PANTHER" id="PTHR31338:SF16">
    <property type="entry name" value="POLYKETIDE CYCLASE_DEHYDRASE AND LIPID TRANSPORT SUPERFAMILY PROTEIN"/>
    <property type="match status" value="1"/>
</dbReference>
<gene>
    <name evidence="3" type="ORF">HHK36_006771</name>
</gene>
<dbReference type="Gene3D" id="3.30.530.20">
    <property type="match status" value="1"/>
</dbReference>
<reference evidence="3 4" key="1">
    <citation type="submission" date="2020-04" db="EMBL/GenBank/DDBJ databases">
        <title>Plant Genome Project.</title>
        <authorList>
            <person name="Zhang R.-G."/>
        </authorList>
    </citation>
    <scope>NUCLEOTIDE SEQUENCE [LARGE SCALE GENOMIC DNA]</scope>
    <source>
        <strain evidence="3">YNK0</strain>
        <tissue evidence="3">Leaf</tissue>
    </source>
</reference>
<evidence type="ECO:0000313" key="3">
    <source>
        <dbReference type="EMBL" id="KAF8407638.1"/>
    </source>
</evidence>
<dbReference type="OMA" id="MECQVEI"/>
<protein>
    <recommendedName>
        <fullName evidence="2">Bet v I/Major latex protein domain-containing protein</fullName>
    </recommendedName>
</protein>
<dbReference type="InterPro" id="IPR000916">
    <property type="entry name" value="Bet_v_I/MLP"/>
</dbReference>
<comment type="similarity">
    <text evidence="1">Belongs to the MLP family.</text>
</comment>
<evidence type="ECO:0000256" key="1">
    <source>
        <dbReference type="ARBA" id="ARBA00038242"/>
    </source>
</evidence>
<accession>A0A835DL41</accession>
<dbReference type="SMART" id="SM01037">
    <property type="entry name" value="Bet_v_1"/>
    <property type="match status" value="1"/>
</dbReference>